<reference evidence="1" key="1">
    <citation type="submission" date="2021-06" db="EMBL/GenBank/DDBJ databases">
        <authorList>
            <person name="Kallberg Y."/>
            <person name="Tangrot J."/>
            <person name="Rosling A."/>
        </authorList>
    </citation>
    <scope>NUCLEOTIDE SEQUENCE</scope>
    <source>
        <strain evidence="1">FL966</strain>
    </source>
</reference>
<dbReference type="AlphaFoldDB" id="A0A9N9P325"/>
<dbReference type="Proteomes" id="UP000789759">
    <property type="component" value="Unassembled WGS sequence"/>
</dbReference>
<gene>
    <name evidence="1" type="ORF">CPELLU_LOCUS16538</name>
</gene>
<proteinExistence type="predicted"/>
<comment type="caution">
    <text evidence="1">The sequence shown here is derived from an EMBL/GenBank/DDBJ whole genome shotgun (WGS) entry which is preliminary data.</text>
</comment>
<dbReference type="EMBL" id="CAJVQA010024754">
    <property type="protein sequence ID" value="CAG8783595.1"/>
    <property type="molecule type" value="Genomic_DNA"/>
</dbReference>
<feature type="non-terminal residue" evidence="1">
    <location>
        <position position="1"/>
    </location>
</feature>
<organism evidence="1 2">
    <name type="scientific">Cetraspora pellucida</name>
    <dbReference type="NCBI Taxonomy" id="1433469"/>
    <lineage>
        <taxon>Eukaryota</taxon>
        <taxon>Fungi</taxon>
        <taxon>Fungi incertae sedis</taxon>
        <taxon>Mucoromycota</taxon>
        <taxon>Glomeromycotina</taxon>
        <taxon>Glomeromycetes</taxon>
        <taxon>Diversisporales</taxon>
        <taxon>Gigasporaceae</taxon>
        <taxon>Cetraspora</taxon>
    </lineage>
</organism>
<name>A0A9N9P325_9GLOM</name>
<sequence length="45" mass="5220">TRNMKQLDSGQISADLLKTQMSLYKNHEALFDDEFIVSTDTITNW</sequence>
<evidence type="ECO:0000313" key="1">
    <source>
        <dbReference type="EMBL" id="CAG8783595.1"/>
    </source>
</evidence>
<evidence type="ECO:0000313" key="2">
    <source>
        <dbReference type="Proteomes" id="UP000789759"/>
    </source>
</evidence>
<dbReference type="OrthoDB" id="2406859at2759"/>
<accession>A0A9N9P325</accession>
<keyword evidence="2" id="KW-1185">Reference proteome</keyword>
<protein>
    <submittedName>
        <fullName evidence="1">2329_t:CDS:1</fullName>
    </submittedName>
</protein>